<accession>A0A3C1KMH4</accession>
<keyword evidence="1" id="KW-0472">Membrane</keyword>
<evidence type="ECO:0000313" key="2">
    <source>
        <dbReference type="EMBL" id="HAN27406.1"/>
    </source>
</evidence>
<gene>
    <name evidence="2" type="ORF">DCP75_06755</name>
</gene>
<evidence type="ECO:0000256" key="1">
    <source>
        <dbReference type="SAM" id="Phobius"/>
    </source>
</evidence>
<evidence type="ECO:0000313" key="3">
    <source>
        <dbReference type="Proteomes" id="UP000259273"/>
    </source>
</evidence>
<keyword evidence="1" id="KW-1133">Transmembrane helix</keyword>
<sequence>MSVSSGSERYRTVVRRYHVRHHQFVVLGLALAASVVLLVGFLLGRQAAFSGSGIDPVKYREQGKALRAALAESAELNRQVGVMAARHDVDRASLELVRQELAEQKELIAGLEEGVRFYRSLMTPGEIAQGFSLRSIELVLRDEAGRYGFRIVAQQEARKHSTLQGELYAEITGQQAGQARSYPLFELSPDIEHSVLPLRFRYFQSIEGDLVLPEGFEPQAVSVVATVTAPRKAEVREQYPWQVQERFTHVGK</sequence>
<comment type="caution">
    <text evidence="2">The sequence shown here is derived from an EMBL/GenBank/DDBJ whole genome shotgun (WGS) entry which is preliminary data.</text>
</comment>
<feature type="transmembrane region" description="Helical" evidence="1">
    <location>
        <begin position="24"/>
        <end position="44"/>
    </location>
</feature>
<keyword evidence="1" id="KW-0812">Transmembrane</keyword>
<reference evidence="2 3" key="1">
    <citation type="journal article" date="2018" name="Nat. Biotechnol.">
        <title>A standardized bacterial taxonomy based on genome phylogeny substantially revises the tree of life.</title>
        <authorList>
            <person name="Parks D.H."/>
            <person name="Chuvochina M."/>
            <person name="Waite D.W."/>
            <person name="Rinke C."/>
            <person name="Skarshewski A."/>
            <person name="Chaumeil P.A."/>
            <person name="Hugenholtz P."/>
        </authorList>
    </citation>
    <scope>NUCLEOTIDE SEQUENCE [LARGE SCALE GENOMIC DNA]</scope>
    <source>
        <strain evidence="2">UBA9158</strain>
    </source>
</reference>
<protein>
    <submittedName>
        <fullName evidence="2">Uncharacterized protein</fullName>
    </submittedName>
</protein>
<proteinExistence type="predicted"/>
<dbReference type="Proteomes" id="UP000259273">
    <property type="component" value="Unassembled WGS sequence"/>
</dbReference>
<dbReference type="STRING" id="1121937.GCA_000423125_02727"/>
<dbReference type="Pfam" id="PF20567">
    <property type="entry name" value="DUF6776"/>
    <property type="match status" value="1"/>
</dbReference>
<dbReference type="AlphaFoldDB" id="A0A3C1KMH4"/>
<dbReference type="InterPro" id="IPR046703">
    <property type="entry name" value="DUF6776"/>
</dbReference>
<name>A0A3C1KMH4_9GAMM</name>
<organism evidence="2 3">
    <name type="scientific">Haliea salexigens</name>
    <dbReference type="NCBI Taxonomy" id="287487"/>
    <lineage>
        <taxon>Bacteria</taxon>
        <taxon>Pseudomonadati</taxon>
        <taxon>Pseudomonadota</taxon>
        <taxon>Gammaproteobacteria</taxon>
        <taxon>Cellvibrionales</taxon>
        <taxon>Halieaceae</taxon>
        <taxon>Haliea</taxon>
    </lineage>
</organism>
<dbReference type="EMBL" id="DMND01000094">
    <property type="protein sequence ID" value="HAN27406.1"/>
    <property type="molecule type" value="Genomic_DNA"/>
</dbReference>